<keyword evidence="12" id="KW-1208">Phospholipid metabolism</keyword>
<evidence type="ECO:0000256" key="12">
    <source>
        <dbReference type="ARBA" id="ARBA00023264"/>
    </source>
</evidence>
<gene>
    <name evidence="14" type="ORF">V5N11_024047</name>
</gene>
<dbReference type="InterPro" id="IPR000462">
    <property type="entry name" value="CDP-OH_P_trans"/>
</dbReference>
<keyword evidence="7" id="KW-0809">Transit peptide</keyword>
<dbReference type="EMBL" id="JBANAX010000703">
    <property type="protein sequence ID" value="KAL1196380.1"/>
    <property type="molecule type" value="Genomic_DNA"/>
</dbReference>
<evidence type="ECO:0000256" key="2">
    <source>
        <dbReference type="ARBA" id="ARBA00004141"/>
    </source>
</evidence>
<evidence type="ECO:0000313" key="15">
    <source>
        <dbReference type="Proteomes" id="UP001558713"/>
    </source>
</evidence>
<keyword evidence="9" id="KW-0443">Lipid metabolism</keyword>
<dbReference type="FunFam" id="1.20.120.1760:FF:000020">
    <property type="entry name" value="cardiolipin synthase (CMP-forming), mitochondrial"/>
    <property type="match status" value="1"/>
</dbReference>
<comment type="caution">
    <text evidence="14">The sequence shown here is derived from an EMBL/GenBank/DDBJ whole genome shotgun (WGS) entry which is preliminary data.</text>
</comment>
<dbReference type="Gene3D" id="1.20.120.1760">
    <property type="match status" value="1"/>
</dbReference>
<dbReference type="GO" id="GO:0016740">
    <property type="term" value="F:transferase activity"/>
    <property type="evidence" value="ECO:0007669"/>
    <property type="project" value="UniProtKB-KW"/>
</dbReference>
<keyword evidence="10" id="KW-0472">Membrane</keyword>
<keyword evidence="5 13" id="KW-0808">Transferase</keyword>
<comment type="subcellular location">
    <subcellularLocation>
        <location evidence="2">Membrane</location>
        <topology evidence="2">Multi-pass membrane protein</topology>
    </subcellularLocation>
</comment>
<reference evidence="14 15" key="1">
    <citation type="submission" date="2024-04" db="EMBL/GenBank/DDBJ databases">
        <title>Genome assembly C_amara_ONT_v2.</title>
        <authorList>
            <person name="Yant L."/>
            <person name="Moore C."/>
            <person name="Slenker M."/>
        </authorList>
    </citation>
    <scope>NUCLEOTIDE SEQUENCE [LARGE SCALE GENOMIC DNA]</scope>
    <source>
        <tissue evidence="14">Leaf</tissue>
    </source>
</reference>
<name>A0ABD1A4X8_CARAN</name>
<dbReference type="GO" id="GO:0008654">
    <property type="term" value="P:phospholipid biosynthetic process"/>
    <property type="evidence" value="ECO:0007669"/>
    <property type="project" value="UniProtKB-KW"/>
</dbReference>
<evidence type="ECO:0000256" key="10">
    <source>
        <dbReference type="ARBA" id="ARBA00023136"/>
    </source>
</evidence>
<evidence type="ECO:0000256" key="4">
    <source>
        <dbReference type="ARBA" id="ARBA00022516"/>
    </source>
</evidence>
<evidence type="ECO:0000256" key="11">
    <source>
        <dbReference type="ARBA" id="ARBA00023209"/>
    </source>
</evidence>
<protein>
    <submittedName>
        <fullName evidence="14">Cardiolipin synthase (CMP-forming)</fullName>
    </submittedName>
</protein>
<evidence type="ECO:0000256" key="5">
    <source>
        <dbReference type="ARBA" id="ARBA00022679"/>
    </source>
</evidence>
<dbReference type="PANTHER" id="PTHR14269">
    <property type="entry name" value="CDP-DIACYLGLYCEROL--GLYCEROL-3-PHOSPHATE 3-PHOSPHATIDYLTRANSFERASE-RELATED"/>
    <property type="match status" value="1"/>
</dbReference>
<keyword evidence="8" id="KW-1133">Transmembrane helix</keyword>
<comment type="similarity">
    <text evidence="3 13">Belongs to the CDP-alcohol phosphatidyltransferase class-I family.</text>
</comment>
<keyword evidence="6" id="KW-0812">Transmembrane</keyword>
<keyword evidence="15" id="KW-1185">Reference proteome</keyword>
<proteinExistence type="inferred from homology"/>
<evidence type="ECO:0000313" key="14">
    <source>
        <dbReference type="EMBL" id="KAL1196380.1"/>
    </source>
</evidence>
<evidence type="ECO:0000256" key="8">
    <source>
        <dbReference type="ARBA" id="ARBA00022989"/>
    </source>
</evidence>
<dbReference type="InterPro" id="IPR043130">
    <property type="entry name" value="CDP-OH_PTrfase_TM_dom"/>
</dbReference>
<evidence type="ECO:0000256" key="9">
    <source>
        <dbReference type="ARBA" id="ARBA00023098"/>
    </source>
</evidence>
<dbReference type="GO" id="GO:0016020">
    <property type="term" value="C:membrane"/>
    <property type="evidence" value="ECO:0007669"/>
    <property type="project" value="UniProtKB-SubCell"/>
</dbReference>
<accession>A0ABD1A4X8</accession>
<dbReference type="InterPro" id="IPR048254">
    <property type="entry name" value="CDP_ALCOHOL_P_TRANSF_CS"/>
</dbReference>
<evidence type="ECO:0000256" key="7">
    <source>
        <dbReference type="ARBA" id="ARBA00022946"/>
    </source>
</evidence>
<dbReference type="PANTHER" id="PTHR14269:SF60">
    <property type="entry name" value="CARDIOLIPIN SYNTHASE (CMP-FORMING)"/>
    <property type="match status" value="1"/>
</dbReference>
<organism evidence="14 15">
    <name type="scientific">Cardamine amara subsp. amara</name>
    <dbReference type="NCBI Taxonomy" id="228776"/>
    <lineage>
        <taxon>Eukaryota</taxon>
        <taxon>Viridiplantae</taxon>
        <taxon>Streptophyta</taxon>
        <taxon>Embryophyta</taxon>
        <taxon>Tracheophyta</taxon>
        <taxon>Spermatophyta</taxon>
        <taxon>Magnoliopsida</taxon>
        <taxon>eudicotyledons</taxon>
        <taxon>Gunneridae</taxon>
        <taxon>Pentapetalae</taxon>
        <taxon>rosids</taxon>
        <taxon>malvids</taxon>
        <taxon>Brassicales</taxon>
        <taxon>Brassicaceae</taxon>
        <taxon>Cardamineae</taxon>
        <taxon>Cardamine</taxon>
    </lineage>
</organism>
<dbReference type="AlphaFoldDB" id="A0ABD1A4X8"/>
<evidence type="ECO:0000256" key="6">
    <source>
        <dbReference type="ARBA" id="ARBA00022692"/>
    </source>
</evidence>
<keyword evidence="11" id="KW-0594">Phospholipid biosynthesis</keyword>
<sequence>MAIHRSLRKLIEINHRKTRPFFTAATTASSGGTVSLIPTQFSPLFPHFSHRLSPISKWFVPLRGPLFISSPPWKLLQSSTPLHWRGNGAVFRKVEALNLRLDRIRNRNRFPRQLGLQAVVPNVDRNDSKEENGGIVKNFVNVPNLISMARLVSGPALWWMISNEMYTSAFVGLAISGASDWLDGYMARRMKINSVVGSYLDPLADKVLIGCVALAMVQKDLLHPALVGIVVLRDVALVGGAVYLRALNLEWKWKSWSDFFNLDGSSPQKVEPLFISKVNTVFQLALVAGAILQPEFGNPDTQTWLTYLSWLVASTTMGSTAAYGVQYWKKRPISMIKKIIV</sequence>
<evidence type="ECO:0000256" key="1">
    <source>
        <dbReference type="ARBA" id="ARBA00001936"/>
    </source>
</evidence>
<evidence type="ECO:0000256" key="13">
    <source>
        <dbReference type="RuleBase" id="RU003750"/>
    </source>
</evidence>
<dbReference type="Proteomes" id="UP001558713">
    <property type="component" value="Unassembled WGS sequence"/>
</dbReference>
<evidence type="ECO:0000256" key="3">
    <source>
        <dbReference type="ARBA" id="ARBA00010441"/>
    </source>
</evidence>
<keyword evidence="4" id="KW-0444">Lipid biosynthesis</keyword>
<dbReference type="Pfam" id="PF01066">
    <property type="entry name" value="CDP-OH_P_transf"/>
    <property type="match status" value="1"/>
</dbReference>
<comment type="cofactor">
    <cofactor evidence="1">
        <name>Mn(2+)</name>
        <dbReference type="ChEBI" id="CHEBI:29035"/>
    </cofactor>
</comment>
<dbReference type="PROSITE" id="PS00379">
    <property type="entry name" value="CDP_ALCOHOL_P_TRANSF"/>
    <property type="match status" value="1"/>
</dbReference>
<dbReference type="InterPro" id="IPR050324">
    <property type="entry name" value="CDP-alcohol_PTase-I"/>
</dbReference>